<evidence type="ECO:0000313" key="2">
    <source>
        <dbReference type="EMBL" id="MBB6542731.1"/>
    </source>
</evidence>
<evidence type="ECO:0000256" key="1">
    <source>
        <dbReference type="SAM" id="Phobius"/>
    </source>
</evidence>
<name>A0A7X0TT17_9GAMM</name>
<keyword evidence="3" id="KW-1185">Reference proteome</keyword>
<feature type="transmembrane region" description="Helical" evidence="1">
    <location>
        <begin position="309"/>
        <end position="332"/>
    </location>
</feature>
<evidence type="ECO:0000313" key="3">
    <source>
        <dbReference type="Proteomes" id="UP000537141"/>
    </source>
</evidence>
<accession>A0A7X0TT17</accession>
<dbReference type="Proteomes" id="UP000537141">
    <property type="component" value="Unassembled WGS sequence"/>
</dbReference>
<feature type="transmembrane region" description="Helical" evidence="1">
    <location>
        <begin position="98"/>
        <end position="116"/>
    </location>
</feature>
<protein>
    <submittedName>
        <fullName evidence="2">Uncharacterized protein involved in response to NO</fullName>
    </submittedName>
</protein>
<feature type="transmembrane region" description="Helical" evidence="1">
    <location>
        <begin position="152"/>
        <end position="172"/>
    </location>
</feature>
<keyword evidence="1" id="KW-0812">Transmembrane</keyword>
<dbReference type="RefSeq" id="WP_246454906.1">
    <property type="nucleotide sequence ID" value="NZ_AP027362.1"/>
</dbReference>
<sequence length="406" mass="44789">MSLVAMMQITDLKQEQKTPPLLRLGFRPFFLFGSIFAVFSILVWILFLDGSVTFSPFGGSFWWHIHEMLFGFFIAIIAGFLLTAVQNWTGMPGVKGKTLLLLVVIWAFGRLVMFVPELLGQTISSIIDISFLPLVAFILAKPIWAIKQYRNLFFVPLLILFSLINIQMHIVVYSPELVTLKSSGYAGVMMITFLISVMAGRVTPMFTANGTKTAKASPSPVLDKLANGSIAVLGLLLILTPFFSVNTTVFGVIAIFAGIAQLSRQFKWRPWITFNVALLWSLHSGILLLGIGLIVLGASYIVGGLALNHAWHLLTIGAMATTVLAMIARVSLGHTGRALVPPKLMSVAFIGLIISALVRTFAPWLWPEHYTLMINIAGYTWIAAFMIFVFFYGPMMLTPRVDGRPG</sequence>
<dbReference type="AlphaFoldDB" id="A0A7X0TT17"/>
<feature type="transmembrane region" description="Helical" evidence="1">
    <location>
        <begin position="278"/>
        <end position="303"/>
    </location>
</feature>
<feature type="transmembrane region" description="Helical" evidence="1">
    <location>
        <begin position="249"/>
        <end position="266"/>
    </location>
</feature>
<comment type="caution">
    <text evidence="2">The sequence shown here is derived from an EMBL/GenBank/DDBJ whole genome shotgun (WGS) entry which is preliminary data.</text>
</comment>
<keyword evidence="1" id="KW-0472">Membrane</keyword>
<keyword evidence="1" id="KW-1133">Transmembrane helix</keyword>
<gene>
    <name evidence="2" type="ORF">HNQ55_001231</name>
</gene>
<feature type="transmembrane region" description="Helical" evidence="1">
    <location>
        <begin position="68"/>
        <end position="86"/>
    </location>
</feature>
<reference evidence="2 3" key="1">
    <citation type="submission" date="2020-08" db="EMBL/GenBank/DDBJ databases">
        <title>Genomic Encyclopedia of Type Strains, Phase IV (KMG-IV): sequencing the most valuable type-strain genomes for metagenomic binning, comparative biology and taxonomic classification.</title>
        <authorList>
            <person name="Goeker M."/>
        </authorList>
    </citation>
    <scope>NUCLEOTIDE SEQUENCE [LARGE SCALE GENOMIC DNA]</scope>
    <source>
        <strain evidence="2 3">DSM 26287</strain>
    </source>
</reference>
<feature type="transmembrane region" description="Helical" evidence="1">
    <location>
        <begin position="344"/>
        <end position="366"/>
    </location>
</feature>
<proteinExistence type="predicted"/>
<organism evidence="2 3">
    <name type="scientific">Thalassotalea piscium</name>
    <dbReference type="NCBI Taxonomy" id="1230533"/>
    <lineage>
        <taxon>Bacteria</taxon>
        <taxon>Pseudomonadati</taxon>
        <taxon>Pseudomonadota</taxon>
        <taxon>Gammaproteobacteria</taxon>
        <taxon>Alteromonadales</taxon>
        <taxon>Colwelliaceae</taxon>
        <taxon>Thalassotalea</taxon>
    </lineage>
</organism>
<feature type="transmembrane region" description="Helical" evidence="1">
    <location>
        <begin position="122"/>
        <end position="140"/>
    </location>
</feature>
<dbReference type="Pfam" id="PF05940">
    <property type="entry name" value="NnrS"/>
    <property type="match status" value="1"/>
</dbReference>
<dbReference type="InterPro" id="IPR010266">
    <property type="entry name" value="NnrS"/>
</dbReference>
<feature type="transmembrane region" description="Helical" evidence="1">
    <location>
        <begin position="225"/>
        <end position="243"/>
    </location>
</feature>
<feature type="transmembrane region" description="Helical" evidence="1">
    <location>
        <begin position="372"/>
        <end position="392"/>
    </location>
</feature>
<feature type="transmembrane region" description="Helical" evidence="1">
    <location>
        <begin position="184"/>
        <end position="204"/>
    </location>
</feature>
<dbReference type="EMBL" id="JACHHU010000007">
    <property type="protein sequence ID" value="MBB6542731.1"/>
    <property type="molecule type" value="Genomic_DNA"/>
</dbReference>
<feature type="transmembrane region" description="Helical" evidence="1">
    <location>
        <begin position="29"/>
        <end position="48"/>
    </location>
</feature>